<evidence type="ECO:0000313" key="3">
    <source>
        <dbReference type="Proteomes" id="UP000507470"/>
    </source>
</evidence>
<evidence type="ECO:0000313" key="2">
    <source>
        <dbReference type="EMBL" id="CAC5392519.1"/>
    </source>
</evidence>
<dbReference type="OrthoDB" id="6112404at2759"/>
<feature type="region of interest" description="Disordered" evidence="1">
    <location>
        <begin position="148"/>
        <end position="201"/>
    </location>
</feature>
<dbReference type="PANTHER" id="PTHR45823">
    <property type="entry name" value="T-SNARE COILED-COIL HOMOLOGY DOMAIN-CONTAINING PROTEIN"/>
    <property type="match status" value="1"/>
</dbReference>
<organism evidence="2 3">
    <name type="scientific">Mytilus coruscus</name>
    <name type="common">Sea mussel</name>
    <dbReference type="NCBI Taxonomy" id="42192"/>
    <lineage>
        <taxon>Eukaryota</taxon>
        <taxon>Metazoa</taxon>
        <taxon>Spiralia</taxon>
        <taxon>Lophotrochozoa</taxon>
        <taxon>Mollusca</taxon>
        <taxon>Bivalvia</taxon>
        <taxon>Autobranchia</taxon>
        <taxon>Pteriomorphia</taxon>
        <taxon>Mytilida</taxon>
        <taxon>Mytiloidea</taxon>
        <taxon>Mytilidae</taxon>
        <taxon>Mytilinae</taxon>
        <taxon>Mytilus</taxon>
    </lineage>
</organism>
<dbReference type="Proteomes" id="UP000507470">
    <property type="component" value="Unassembled WGS sequence"/>
</dbReference>
<feature type="compositionally biased region" description="Basic and acidic residues" evidence="1">
    <location>
        <begin position="170"/>
        <end position="188"/>
    </location>
</feature>
<protein>
    <recommendedName>
        <fullName evidence="4">Retrotransposon gag domain-containing protein</fullName>
    </recommendedName>
</protein>
<reference evidence="2 3" key="1">
    <citation type="submission" date="2020-06" db="EMBL/GenBank/DDBJ databases">
        <authorList>
            <person name="Li R."/>
            <person name="Bekaert M."/>
        </authorList>
    </citation>
    <scope>NUCLEOTIDE SEQUENCE [LARGE SCALE GENOMIC DNA]</scope>
    <source>
        <strain evidence="3">wild</strain>
    </source>
</reference>
<name>A0A6J8CBN1_MYTCO</name>
<dbReference type="PANTHER" id="PTHR45823:SF1">
    <property type="entry name" value="T-SNARE COILED-COIL HOMOLOGY DOMAIN-CONTAINING PROTEIN"/>
    <property type="match status" value="1"/>
</dbReference>
<accession>A0A6J8CBN1</accession>
<dbReference type="AlphaFoldDB" id="A0A6J8CBN1"/>
<dbReference type="EMBL" id="CACVKT020004986">
    <property type="protein sequence ID" value="CAC5392519.1"/>
    <property type="molecule type" value="Genomic_DNA"/>
</dbReference>
<gene>
    <name evidence="2" type="ORF">MCOR_27444</name>
</gene>
<sequence length="502" mass="56333">MYRHENLLDKDIRACYQQLHMIRHSDILENRPPPAGSGHDCDTGVKYAETEMEQDSEGESCFSDYRSDTESECFVSEGKRMSPKLASTSKRRQANLDREEAPTLELSNSPNAFDTSSQTGIYSTIKNAIQEMTTQIVSAIQAAFHGSTPMPYSSRDIKTPPKNPVHRNKRGDSPVKSFTREQLTHDSNSDSCDSEDNDTDSVATGRITYARSIPKFGNSIKLPAFTGAEKWEVWVNRFKSVADLKGWTDEERLHEILPRLQGDAGEFVFDQLTRKTLRNYNKLINELKNRFGVIESSRTYKMQISRRKQLPNETPEKFAADLKQHTSVVMLELDRKTFFKEGVSSDAREVTHIAKATKIEGQNLFFKSTLNDSSRCSNITVCSNKLNDRKTSKRDKTEYLKIESSKEVQEAPCSSGVCPPVDTEVKDLPIQCSKSILGSETCVDKEPLHESDNGPLTLSSISENDTGNFDIIGRQILRSEGVYTKGSIENTNVVFTADTGAT</sequence>
<evidence type="ECO:0008006" key="4">
    <source>
        <dbReference type="Google" id="ProtNLM"/>
    </source>
</evidence>
<feature type="compositionally biased region" description="Polar residues" evidence="1">
    <location>
        <begin position="105"/>
        <end position="116"/>
    </location>
</feature>
<feature type="region of interest" description="Disordered" evidence="1">
    <location>
        <begin position="74"/>
        <end position="116"/>
    </location>
</feature>
<keyword evidence="3" id="KW-1185">Reference proteome</keyword>
<proteinExistence type="predicted"/>
<evidence type="ECO:0000256" key="1">
    <source>
        <dbReference type="SAM" id="MobiDB-lite"/>
    </source>
</evidence>